<name>A0A0D0C8Q5_9AGAM</name>
<reference evidence="2" key="2">
    <citation type="submission" date="2015-01" db="EMBL/GenBank/DDBJ databases">
        <title>Evolutionary Origins and Diversification of the Mycorrhizal Mutualists.</title>
        <authorList>
            <consortium name="DOE Joint Genome Institute"/>
            <consortium name="Mycorrhizal Genomics Consortium"/>
            <person name="Kohler A."/>
            <person name="Kuo A."/>
            <person name="Nagy L.G."/>
            <person name="Floudas D."/>
            <person name="Copeland A."/>
            <person name="Barry K.W."/>
            <person name="Cichocki N."/>
            <person name="Veneault-Fourrey C."/>
            <person name="LaButti K."/>
            <person name="Lindquist E.A."/>
            <person name="Lipzen A."/>
            <person name="Lundell T."/>
            <person name="Morin E."/>
            <person name="Murat C."/>
            <person name="Riley R."/>
            <person name="Ohm R."/>
            <person name="Sun H."/>
            <person name="Tunlid A."/>
            <person name="Henrissat B."/>
            <person name="Grigoriev I.V."/>
            <person name="Hibbett D.S."/>
            <person name="Martin F."/>
        </authorList>
    </citation>
    <scope>NUCLEOTIDE SEQUENCE [LARGE SCALE GENOMIC DNA]</scope>
    <source>
        <strain evidence="2">Ve08.2h10</strain>
    </source>
</reference>
<reference evidence="1 2" key="1">
    <citation type="submission" date="2014-04" db="EMBL/GenBank/DDBJ databases">
        <authorList>
            <consortium name="DOE Joint Genome Institute"/>
            <person name="Kuo A."/>
            <person name="Kohler A."/>
            <person name="Jargeat P."/>
            <person name="Nagy L.G."/>
            <person name="Floudas D."/>
            <person name="Copeland A."/>
            <person name="Barry K.W."/>
            <person name="Cichocki N."/>
            <person name="Veneault-Fourrey C."/>
            <person name="LaButti K."/>
            <person name="Lindquist E.A."/>
            <person name="Lipzen A."/>
            <person name="Lundell T."/>
            <person name="Morin E."/>
            <person name="Murat C."/>
            <person name="Sun H."/>
            <person name="Tunlid A."/>
            <person name="Henrissat B."/>
            <person name="Grigoriev I.V."/>
            <person name="Hibbett D.S."/>
            <person name="Martin F."/>
            <person name="Nordberg H.P."/>
            <person name="Cantor M.N."/>
            <person name="Hua S.X."/>
        </authorList>
    </citation>
    <scope>NUCLEOTIDE SEQUENCE [LARGE SCALE GENOMIC DNA]</scope>
    <source>
        <strain evidence="1 2">Ve08.2h10</strain>
    </source>
</reference>
<dbReference type="HOGENOM" id="CLU_123457_0_0_1"/>
<sequence>MSHHFPDQTSFQHILEYMGLRCDFIHRAAVLDTMDHTQCLGNLPSEIALSTQVIATVVMQGWKVGDPTHNPIVEDPGLPHPWWSDVNQQLLECYQELGWEELLSLHAEFIPRCPMLVLPPEIPTTGDLTEIERLELAQRKAVLTQTALAREITEVDAEMRAAMERIVELEAFWPAEEIFDALSGHHNDRLRWPFM</sequence>
<dbReference type="InParanoid" id="A0A0D0C8Q5"/>
<dbReference type="Proteomes" id="UP000054538">
    <property type="component" value="Unassembled WGS sequence"/>
</dbReference>
<keyword evidence="2" id="KW-1185">Reference proteome</keyword>
<dbReference type="AlphaFoldDB" id="A0A0D0C8Q5"/>
<evidence type="ECO:0000313" key="1">
    <source>
        <dbReference type="EMBL" id="KIK71978.1"/>
    </source>
</evidence>
<protein>
    <submittedName>
        <fullName evidence="1">Uncharacterized protein</fullName>
    </submittedName>
</protein>
<accession>A0A0D0C8Q5</accession>
<organism evidence="1 2">
    <name type="scientific">Paxillus rubicundulus Ve08.2h10</name>
    <dbReference type="NCBI Taxonomy" id="930991"/>
    <lineage>
        <taxon>Eukaryota</taxon>
        <taxon>Fungi</taxon>
        <taxon>Dikarya</taxon>
        <taxon>Basidiomycota</taxon>
        <taxon>Agaricomycotina</taxon>
        <taxon>Agaricomycetes</taxon>
        <taxon>Agaricomycetidae</taxon>
        <taxon>Boletales</taxon>
        <taxon>Paxilineae</taxon>
        <taxon>Paxillaceae</taxon>
        <taxon>Paxillus</taxon>
    </lineage>
</organism>
<dbReference type="EMBL" id="KN831387">
    <property type="protein sequence ID" value="KIK71978.1"/>
    <property type="molecule type" value="Genomic_DNA"/>
</dbReference>
<proteinExistence type="predicted"/>
<evidence type="ECO:0000313" key="2">
    <source>
        <dbReference type="Proteomes" id="UP000054538"/>
    </source>
</evidence>
<gene>
    <name evidence="1" type="ORF">PAXRUDRAFT_22552</name>
</gene>